<organism evidence="2 3">
    <name type="scientific">Zhouia amylolytica</name>
    <dbReference type="NCBI Taxonomy" id="376730"/>
    <lineage>
        <taxon>Bacteria</taxon>
        <taxon>Pseudomonadati</taxon>
        <taxon>Bacteroidota</taxon>
        <taxon>Flavobacteriia</taxon>
        <taxon>Flavobacteriales</taxon>
        <taxon>Flavobacteriaceae</taxon>
        <taxon>Zhouia</taxon>
    </lineage>
</organism>
<feature type="transmembrane region" description="Helical" evidence="1">
    <location>
        <begin position="115"/>
        <end position="142"/>
    </location>
</feature>
<evidence type="ECO:0000313" key="2">
    <source>
        <dbReference type="EMBL" id="SFS92903.1"/>
    </source>
</evidence>
<name>A0A1I6TUI6_9FLAO</name>
<keyword evidence="1" id="KW-0472">Membrane</keyword>
<gene>
    <name evidence="2" type="ORF">SAMN04487906_2159</name>
</gene>
<dbReference type="RefSeq" id="WP_139226705.1">
    <property type="nucleotide sequence ID" value="NZ_FPAG01000006.1"/>
</dbReference>
<dbReference type="AlphaFoldDB" id="A0A1I6TUI6"/>
<dbReference type="OrthoDB" id="1442739at2"/>
<dbReference type="Proteomes" id="UP000183209">
    <property type="component" value="Unassembled WGS sequence"/>
</dbReference>
<dbReference type="EMBL" id="FPAG01000006">
    <property type="protein sequence ID" value="SFS92903.1"/>
    <property type="molecule type" value="Genomic_DNA"/>
</dbReference>
<accession>A0A1I6TUI6</accession>
<feature type="transmembrane region" description="Helical" evidence="1">
    <location>
        <begin position="43"/>
        <end position="62"/>
    </location>
</feature>
<reference evidence="2 3" key="1">
    <citation type="submission" date="2016-10" db="EMBL/GenBank/DDBJ databases">
        <authorList>
            <person name="de Groot N.N."/>
        </authorList>
    </citation>
    <scope>NUCLEOTIDE SEQUENCE [LARGE SCALE GENOMIC DNA]</scope>
    <source>
        <strain evidence="2 3">CGMCC 1.6114</strain>
    </source>
</reference>
<keyword evidence="1" id="KW-1133">Transmembrane helix</keyword>
<proteinExistence type="predicted"/>
<sequence length="152" mass="17428">MEMKIKKSLLRQALELVKPPLLIAIAITPIRYCLELTGLSENIIFLIGLLWFTIGVSIYWGIKLYKIRRHYVLLLFSLCILSPISRIPVAIAWWVDSHWGIGTHYGQYFSNFGQALLNHIVYGSFIQIIPGYLVGVITIIVMQRKKVTVIKN</sequence>
<protein>
    <submittedName>
        <fullName evidence="2">Uncharacterized protein</fullName>
    </submittedName>
</protein>
<evidence type="ECO:0000313" key="3">
    <source>
        <dbReference type="Proteomes" id="UP000183209"/>
    </source>
</evidence>
<evidence type="ECO:0000256" key="1">
    <source>
        <dbReference type="SAM" id="Phobius"/>
    </source>
</evidence>
<feature type="transmembrane region" description="Helical" evidence="1">
    <location>
        <begin position="71"/>
        <end position="95"/>
    </location>
</feature>
<keyword evidence="1" id="KW-0812">Transmembrane</keyword>